<feature type="compositionally biased region" description="Low complexity" evidence="1">
    <location>
        <begin position="115"/>
        <end position="125"/>
    </location>
</feature>
<feature type="region of interest" description="Disordered" evidence="1">
    <location>
        <begin position="1"/>
        <end position="98"/>
    </location>
</feature>
<proteinExistence type="predicted"/>
<feature type="compositionally biased region" description="Basic residues" evidence="1">
    <location>
        <begin position="69"/>
        <end position="79"/>
    </location>
</feature>
<evidence type="ECO:0000313" key="2">
    <source>
        <dbReference type="EMBL" id="KAK0169296.1"/>
    </source>
</evidence>
<keyword evidence="3" id="KW-1185">Reference proteome</keyword>
<dbReference type="AlphaFoldDB" id="A0AA39FH10"/>
<dbReference type="Proteomes" id="UP001168972">
    <property type="component" value="Unassembled WGS sequence"/>
</dbReference>
<dbReference type="EMBL" id="JAQQBR010001457">
    <property type="protein sequence ID" value="KAK0169296.1"/>
    <property type="molecule type" value="Genomic_DNA"/>
</dbReference>
<feature type="compositionally biased region" description="Polar residues" evidence="1">
    <location>
        <begin position="87"/>
        <end position="98"/>
    </location>
</feature>
<reference evidence="2" key="2">
    <citation type="submission" date="2023-03" db="EMBL/GenBank/DDBJ databases">
        <authorList>
            <person name="Inwood S.N."/>
            <person name="Skelly J.G."/>
            <person name="Guhlin J."/>
            <person name="Harrop T.W.R."/>
            <person name="Goldson S.G."/>
            <person name="Dearden P.K."/>
        </authorList>
    </citation>
    <scope>NUCLEOTIDE SEQUENCE</scope>
    <source>
        <strain evidence="2">Lincoln</strain>
        <tissue evidence="2">Whole body</tissue>
    </source>
</reference>
<protein>
    <submittedName>
        <fullName evidence="2">Uncharacterized protein</fullName>
    </submittedName>
</protein>
<sequence length="163" mass="17455">MTRGQLDFSRGYVNAGPADGDGPSTVGPLGPMVATMGQIIPGRGGSGIRRGPGRPRLRPSGPGNQGHRIAGHHHGKRIQRPLPVPLRSNQMSNVHSKSTTIKITSANSNVTAIQSSSASSSSVASRLFPTVSSNESRPFGFYTQQQQQQTTNHDERTQNQKQY</sequence>
<reference evidence="2" key="1">
    <citation type="journal article" date="2023" name="bioRxiv">
        <title>Scaffold-level genome assemblies of two parasitoid biocontrol wasps reveal the parthenogenesis mechanism and an associated novel virus.</title>
        <authorList>
            <person name="Inwood S."/>
            <person name="Skelly J."/>
            <person name="Guhlin J."/>
            <person name="Harrop T."/>
            <person name="Goldson S."/>
            <person name="Dearden P."/>
        </authorList>
    </citation>
    <scope>NUCLEOTIDE SEQUENCE</scope>
    <source>
        <strain evidence="2">Lincoln</strain>
        <tissue evidence="2">Whole body</tissue>
    </source>
</reference>
<accession>A0AA39FH10</accession>
<feature type="region of interest" description="Disordered" evidence="1">
    <location>
        <begin position="112"/>
        <end position="163"/>
    </location>
</feature>
<organism evidence="2 3">
    <name type="scientific">Microctonus hyperodae</name>
    <name type="common">Parasitoid wasp</name>
    <dbReference type="NCBI Taxonomy" id="165561"/>
    <lineage>
        <taxon>Eukaryota</taxon>
        <taxon>Metazoa</taxon>
        <taxon>Ecdysozoa</taxon>
        <taxon>Arthropoda</taxon>
        <taxon>Hexapoda</taxon>
        <taxon>Insecta</taxon>
        <taxon>Pterygota</taxon>
        <taxon>Neoptera</taxon>
        <taxon>Endopterygota</taxon>
        <taxon>Hymenoptera</taxon>
        <taxon>Apocrita</taxon>
        <taxon>Ichneumonoidea</taxon>
        <taxon>Braconidae</taxon>
        <taxon>Euphorinae</taxon>
        <taxon>Microctonus</taxon>
    </lineage>
</organism>
<evidence type="ECO:0000256" key="1">
    <source>
        <dbReference type="SAM" id="MobiDB-lite"/>
    </source>
</evidence>
<gene>
    <name evidence="2" type="ORF">PV327_011660</name>
</gene>
<feature type="compositionally biased region" description="Basic and acidic residues" evidence="1">
    <location>
        <begin position="152"/>
        <end position="163"/>
    </location>
</feature>
<name>A0AA39FH10_MICHY</name>
<evidence type="ECO:0000313" key="3">
    <source>
        <dbReference type="Proteomes" id="UP001168972"/>
    </source>
</evidence>
<comment type="caution">
    <text evidence="2">The sequence shown here is derived from an EMBL/GenBank/DDBJ whole genome shotgun (WGS) entry which is preliminary data.</text>
</comment>